<protein>
    <submittedName>
        <fullName evidence="1">Uncharacterized protein</fullName>
    </submittedName>
</protein>
<sequence length="122" mass="14214">MVFEESKKNCASLENNSCNSTIDMSYKVPVVHQFSSTNLPSKFKREDWNNLHLLDNSDYSCIPLKMVLFENQICKSMPFRSKVHCQELKDSCTEGSSFEWPGIEEVMLSYSRYAKDLHYILQ</sequence>
<proteinExistence type="predicted"/>
<organism evidence="1 2">
    <name type="scientific">Molorchus minor</name>
    <dbReference type="NCBI Taxonomy" id="1323400"/>
    <lineage>
        <taxon>Eukaryota</taxon>
        <taxon>Metazoa</taxon>
        <taxon>Ecdysozoa</taxon>
        <taxon>Arthropoda</taxon>
        <taxon>Hexapoda</taxon>
        <taxon>Insecta</taxon>
        <taxon>Pterygota</taxon>
        <taxon>Neoptera</taxon>
        <taxon>Endopterygota</taxon>
        <taxon>Coleoptera</taxon>
        <taxon>Polyphaga</taxon>
        <taxon>Cucujiformia</taxon>
        <taxon>Chrysomeloidea</taxon>
        <taxon>Cerambycidae</taxon>
        <taxon>Lamiinae</taxon>
        <taxon>Monochamini</taxon>
        <taxon>Molorchus</taxon>
    </lineage>
</organism>
<dbReference type="EMBL" id="JAPWTJ010002473">
    <property type="protein sequence ID" value="KAJ8966014.1"/>
    <property type="molecule type" value="Genomic_DNA"/>
</dbReference>
<comment type="caution">
    <text evidence="1">The sequence shown here is derived from an EMBL/GenBank/DDBJ whole genome shotgun (WGS) entry which is preliminary data.</text>
</comment>
<keyword evidence="2" id="KW-1185">Reference proteome</keyword>
<dbReference type="Proteomes" id="UP001162164">
    <property type="component" value="Unassembled WGS sequence"/>
</dbReference>
<reference evidence="1" key="1">
    <citation type="journal article" date="2023" name="Insect Mol. Biol.">
        <title>Genome sequencing provides insights into the evolution of gene families encoding plant cell wall-degrading enzymes in longhorned beetles.</title>
        <authorList>
            <person name="Shin N.R."/>
            <person name="Okamura Y."/>
            <person name="Kirsch R."/>
            <person name="Pauchet Y."/>
        </authorList>
    </citation>
    <scope>NUCLEOTIDE SEQUENCE</scope>
    <source>
        <strain evidence="1">MMC_N1</strain>
    </source>
</reference>
<name>A0ABQ9IUF4_9CUCU</name>
<evidence type="ECO:0000313" key="1">
    <source>
        <dbReference type="EMBL" id="KAJ8966014.1"/>
    </source>
</evidence>
<gene>
    <name evidence="1" type="ORF">NQ317_012309</name>
</gene>
<evidence type="ECO:0000313" key="2">
    <source>
        <dbReference type="Proteomes" id="UP001162164"/>
    </source>
</evidence>
<accession>A0ABQ9IUF4</accession>